<dbReference type="EMBL" id="CAKXZS010000003">
    <property type="protein sequence ID" value="CAH2394626.1"/>
    <property type="molecule type" value="Genomic_DNA"/>
</dbReference>
<name>A0ABN8JD10_9HYPH</name>
<evidence type="ECO:0000313" key="3">
    <source>
        <dbReference type="Proteomes" id="UP001152604"/>
    </source>
</evidence>
<gene>
    <name evidence="2" type="ORF">MES4922_110070</name>
</gene>
<feature type="compositionally biased region" description="Basic and acidic residues" evidence="1">
    <location>
        <begin position="55"/>
        <end position="66"/>
    </location>
</feature>
<reference evidence="2" key="1">
    <citation type="submission" date="2022-03" db="EMBL/GenBank/DDBJ databases">
        <authorList>
            <person name="Brunel B."/>
        </authorList>
    </citation>
    <scope>NUCLEOTIDE SEQUENCE</scope>
    <source>
        <strain evidence="2">STM4922sample</strain>
    </source>
</reference>
<keyword evidence="3" id="KW-1185">Reference proteome</keyword>
<comment type="caution">
    <text evidence="2">The sequence shown here is derived from an EMBL/GenBank/DDBJ whole genome shotgun (WGS) entry which is preliminary data.</text>
</comment>
<accession>A0ABN8JD10</accession>
<sequence>MRKVLEMNDVGRQAAELSQRLGEEVECIVALRKERSAWPGAAPHAGRSPPHTRRRAGEEFDPHAIDLEPLGVPRGRRAITVVSQSAGQTA</sequence>
<feature type="region of interest" description="Disordered" evidence="1">
    <location>
        <begin position="38"/>
        <end position="71"/>
    </location>
</feature>
<proteinExistence type="predicted"/>
<dbReference type="Proteomes" id="UP001152604">
    <property type="component" value="Unassembled WGS sequence"/>
</dbReference>
<evidence type="ECO:0000256" key="1">
    <source>
        <dbReference type="SAM" id="MobiDB-lite"/>
    </source>
</evidence>
<protein>
    <submittedName>
        <fullName evidence="2">Uncharacterized protein</fullName>
    </submittedName>
</protein>
<dbReference type="RefSeq" id="WP_254023007.1">
    <property type="nucleotide sequence ID" value="NZ_CAKXZS010000003.1"/>
</dbReference>
<organism evidence="2 3">
    <name type="scientific">Mesorhizobium ventifaucium</name>
    <dbReference type="NCBI Taxonomy" id="666020"/>
    <lineage>
        <taxon>Bacteria</taxon>
        <taxon>Pseudomonadati</taxon>
        <taxon>Pseudomonadota</taxon>
        <taxon>Alphaproteobacteria</taxon>
        <taxon>Hyphomicrobiales</taxon>
        <taxon>Phyllobacteriaceae</taxon>
        <taxon>Mesorhizobium</taxon>
    </lineage>
</organism>
<evidence type="ECO:0000313" key="2">
    <source>
        <dbReference type="EMBL" id="CAH2394626.1"/>
    </source>
</evidence>